<dbReference type="PANTHER" id="PTHR31490:SF41">
    <property type="entry name" value="ENDO-1,4-BETA-XYLANASE 4"/>
    <property type="match status" value="1"/>
</dbReference>
<name>V4NW84_EUTSA</name>
<dbReference type="Gene3D" id="3.20.20.80">
    <property type="entry name" value="Glycosidases"/>
    <property type="match status" value="1"/>
</dbReference>
<dbReference type="InterPro" id="IPR017853">
    <property type="entry name" value="GH"/>
</dbReference>
<accession>V4NW84</accession>
<dbReference type="KEGG" id="eus:EUTSA_v10023109mg"/>
<dbReference type="InterPro" id="IPR044846">
    <property type="entry name" value="GH10"/>
</dbReference>
<dbReference type="Gramene" id="ESQ51096">
    <property type="protein sequence ID" value="ESQ51096"/>
    <property type="gene ID" value="EUTSA_v10023109mg"/>
</dbReference>
<sequence length="303" mass="33995">MGRAVREGFQELKIKETEGNIKVVERVNLHKENIYSISAWVKLRNENGRTVRRTLRGKNVRNEDVGQFLAKKGRWLSLKANKSAAKGSLISINQIRPSFLLGCAMKYRILDSYSYIDWTCLGNASAMIYSLASKLDPNIPYNTAEYFHGVGIRINVKRKMEETVPGNMNIKGGIGAQAHFAPTKPHLAYMRSALDTLGSLGYQVCLTEVYMPKCLDHEILREAYSHPTVKGIIILLGLMCPVSASYSLLTKTSTTKKQGISLTSCLKEWQQEPAETPLEYHENNDEEEGQIIGFSPEISLHIT</sequence>
<dbReference type="SUPFAM" id="SSF51445">
    <property type="entry name" value="(Trans)glycosidases"/>
    <property type="match status" value="1"/>
</dbReference>
<evidence type="ECO:0000313" key="2">
    <source>
        <dbReference type="Proteomes" id="UP000030689"/>
    </source>
</evidence>
<dbReference type="GO" id="GO:0004553">
    <property type="term" value="F:hydrolase activity, hydrolyzing O-glycosyl compounds"/>
    <property type="evidence" value="ECO:0007669"/>
    <property type="project" value="InterPro"/>
</dbReference>
<keyword evidence="2" id="KW-1185">Reference proteome</keyword>
<evidence type="ECO:0000313" key="1">
    <source>
        <dbReference type="EMBL" id="ESQ51096.1"/>
    </source>
</evidence>
<dbReference type="GO" id="GO:0005975">
    <property type="term" value="P:carbohydrate metabolic process"/>
    <property type="evidence" value="ECO:0007669"/>
    <property type="project" value="InterPro"/>
</dbReference>
<evidence type="ECO:0008006" key="3">
    <source>
        <dbReference type="Google" id="ProtNLM"/>
    </source>
</evidence>
<gene>
    <name evidence="1" type="ORF">EUTSA_v10023109mg</name>
</gene>
<dbReference type="PANTHER" id="PTHR31490">
    <property type="entry name" value="GLYCOSYL HYDROLASE"/>
    <property type="match status" value="1"/>
</dbReference>
<proteinExistence type="predicted"/>
<protein>
    <recommendedName>
        <fullName evidence="3">GH10 domain-containing protein</fullName>
    </recommendedName>
</protein>
<dbReference type="EMBL" id="KI517392">
    <property type="protein sequence ID" value="ESQ51096.1"/>
    <property type="molecule type" value="Genomic_DNA"/>
</dbReference>
<dbReference type="STRING" id="72664.V4NW84"/>
<dbReference type="Proteomes" id="UP000030689">
    <property type="component" value="Unassembled WGS sequence"/>
</dbReference>
<dbReference type="AlphaFoldDB" id="V4NW84"/>
<reference evidence="1 2" key="1">
    <citation type="journal article" date="2013" name="Front. Plant Sci.">
        <title>The Reference Genome of the Halophytic Plant Eutrema salsugineum.</title>
        <authorList>
            <person name="Yang R."/>
            <person name="Jarvis D.E."/>
            <person name="Chen H."/>
            <person name="Beilstein M.A."/>
            <person name="Grimwood J."/>
            <person name="Jenkins J."/>
            <person name="Shu S."/>
            <person name="Prochnik S."/>
            <person name="Xin M."/>
            <person name="Ma C."/>
            <person name="Schmutz J."/>
            <person name="Wing R.A."/>
            <person name="Mitchell-Olds T."/>
            <person name="Schumaker K.S."/>
            <person name="Wang X."/>
        </authorList>
    </citation>
    <scope>NUCLEOTIDE SEQUENCE [LARGE SCALE GENOMIC DNA]</scope>
</reference>
<organism evidence="1 2">
    <name type="scientific">Eutrema salsugineum</name>
    <name type="common">Saltwater cress</name>
    <name type="synonym">Sisymbrium salsugineum</name>
    <dbReference type="NCBI Taxonomy" id="72664"/>
    <lineage>
        <taxon>Eukaryota</taxon>
        <taxon>Viridiplantae</taxon>
        <taxon>Streptophyta</taxon>
        <taxon>Embryophyta</taxon>
        <taxon>Tracheophyta</taxon>
        <taxon>Spermatophyta</taxon>
        <taxon>Magnoliopsida</taxon>
        <taxon>eudicotyledons</taxon>
        <taxon>Gunneridae</taxon>
        <taxon>Pentapetalae</taxon>
        <taxon>rosids</taxon>
        <taxon>malvids</taxon>
        <taxon>Brassicales</taxon>
        <taxon>Brassicaceae</taxon>
        <taxon>Eutremeae</taxon>
        <taxon>Eutrema</taxon>
    </lineage>
</organism>